<evidence type="ECO:0000313" key="4">
    <source>
        <dbReference type="EMBL" id="CAK9026384.1"/>
    </source>
</evidence>
<dbReference type="PANTHER" id="PTHR45641:SF19">
    <property type="entry name" value="NEPHROCYSTIN-3"/>
    <property type="match status" value="1"/>
</dbReference>
<accession>A0ABP0KHT1</accession>
<keyword evidence="5" id="KW-1185">Reference proteome</keyword>
<dbReference type="EMBL" id="CAXAMM010011533">
    <property type="protein sequence ID" value="CAK9026384.1"/>
    <property type="molecule type" value="Genomic_DNA"/>
</dbReference>
<dbReference type="InterPro" id="IPR011990">
    <property type="entry name" value="TPR-like_helical_dom_sf"/>
</dbReference>
<sequence>MMRRSVVRRLSNIPRFSWMLGRSREQLQQARPAVSADALLEAAGDVVRWTPLSVAALRDLARDLADGREAQGLRLMTLCEDFVDDADPDAFVSAGTTVRVVKVRKNGTLVVALPRAAGRRLLLTVKESDVKPKSRQDWSTDDVCAFYVVAETLRSRAVFVDLLERAEVGEPFQGAFVIHPRLGKFQDLVHAIVSYYERLRTPLEQQFVWLDVLCANQVQLRSNGADLDTKEARQRRARLLKFDMHAAIARFNECLVFFESWGAPTALSRMWCIWEMLGAIEVSKAPSIIMPPGADQEGLLELVKSKSGRSDIAAGIGGIDFGQAFCASQDDRTVITGFAATLPRGIAGVNAKVTGHVRQHLKLALVKLGSEQHRAQGDSKNMSRLFYKIAQILEGETFLSDALHFYRESLRMRRSCGEHDETNPNLLTTRYHIAHVLQLQGDFDGALRVFKEVLAIEEDQFGETNLSVLKTKFQIGVVLHLKGEFELSRAYFEDVLAQREAQLGPDHKDCIAARYQLALVLTDKGDKRAALEHFRKVFNSSNGSLFGALDDQ</sequence>
<dbReference type="PANTHER" id="PTHR45641">
    <property type="entry name" value="TETRATRICOPEPTIDE REPEAT PROTEIN (AFU_ORTHOLOGUE AFUA_6G03870)"/>
    <property type="match status" value="1"/>
</dbReference>
<dbReference type="PROSITE" id="PS50005">
    <property type="entry name" value="TPR"/>
    <property type="match status" value="1"/>
</dbReference>
<dbReference type="InterPro" id="IPR019734">
    <property type="entry name" value="TPR_rpt"/>
</dbReference>
<keyword evidence="2 3" id="KW-0802">TPR repeat</keyword>
<dbReference type="Pfam" id="PF13374">
    <property type="entry name" value="TPR_10"/>
    <property type="match status" value="1"/>
</dbReference>
<feature type="repeat" description="TPR" evidence="3">
    <location>
        <begin position="427"/>
        <end position="460"/>
    </location>
</feature>
<organism evidence="4 5">
    <name type="scientific">Durusdinium trenchii</name>
    <dbReference type="NCBI Taxonomy" id="1381693"/>
    <lineage>
        <taxon>Eukaryota</taxon>
        <taxon>Sar</taxon>
        <taxon>Alveolata</taxon>
        <taxon>Dinophyceae</taxon>
        <taxon>Suessiales</taxon>
        <taxon>Symbiodiniaceae</taxon>
        <taxon>Durusdinium</taxon>
    </lineage>
</organism>
<dbReference type="SMART" id="SM00028">
    <property type="entry name" value="TPR"/>
    <property type="match status" value="4"/>
</dbReference>
<proteinExistence type="predicted"/>
<protein>
    <submittedName>
        <fullName evidence="4">Kinesin light chain 4 (KLC 4) (Kinesin-like protein 8)</fullName>
    </submittedName>
</protein>
<evidence type="ECO:0000256" key="1">
    <source>
        <dbReference type="ARBA" id="ARBA00022737"/>
    </source>
</evidence>
<gene>
    <name evidence="4" type="ORF">SCF082_LOCUS17478</name>
</gene>
<evidence type="ECO:0000256" key="2">
    <source>
        <dbReference type="ARBA" id="ARBA00022803"/>
    </source>
</evidence>
<dbReference type="Gene3D" id="1.25.40.10">
    <property type="entry name" value="Tetratricopeptide repeat domain"/>
    <property type="match status" value="1"/>
</dbReference>
<dbReference type="SUPFAM" id="SSF48452">
    <property type="entry name" value="TPR-like"/>
    <property type="match status" value="1"/>
</dbReference>
<evidence type="ECO:0000313" key="5">
    <source>
        <dbReference type="Proteomes" id="UP001642464"/>
    </source>
</evidence>
<dbReference type="Pfam" id="PF13424">
    <property type="entry name" value="TPR_12"/>
    <property type="match status" value="1"/>
</dbReference>
<comment type="caution">
    <text evidence="4">The sequence shown here is derived from an EMBL/GenBank/DDBJ whole genome shotgun (WGS) entry which is preliminary data.</text>
</comment>
<dbReference type="Proteomes" id="UP001642464">
    <property type="component" value="Unassembled WGS sequence"/>
</dbReference>
<name>A0ABP0KHT1_9DINO</name>
<evidence type="ECO:0000256" key="3">
    <source>
        <dbReference type="PROSITE-ProRule" id="PRU00339"/>
    </source>
</evidence>
<keyword evidence="1" id="KW-0677">Repeat</keyword>
<reference evidence="4 5" key="1">
    <citation type="submission" date="2024-02" db="EMBL/GenBank/DDBJ databases">
        <authorList>
            <person name="Chen Y."/>
            <person name="Shah S."/>
            <person name="Dougan E. K."/>
            <person name="Thang M."/>
            <person name="Chan C."/>
        </authorList>
    </citation>
    <scope>NUCLEOTIDE SEQUENCE [LARGE SCALE GENOMIC DNA]</scope>
</reference>